<evidence type="ECO:0000313" key="7">
    <source>
        <dbReference type="Proteomes" id="UP000017819"/>
    </source>
</evidence>
<keyword evidence="7" id="KW-1185">Reference proteome</keyword>
<evidence type="ECO:0000256" key="4">
    <source>
        <dbReference type="ARBA" id="ARBA00023239"/>
    </source>
</evidence>
<dbReference type="InterPro" id="IPR011057">
    <property type="entry name" value="Mss4-like_sf"/>
</dbReference>
<keyword evidence="2" id="KW-0479">Metal-binding</keyword>
<evidence type="ECO:0000256" key="3">
    <source>
        <dbReference type="ARBA" id="ARBA00022833"/>
    </source>
</evidence>
<evidence type="ECO:0000259" key="5">
    <source>
        <dbReference type="PROSITE" id="PS51891"/>
    </source>
</evidence>
<reference evidence="6 7" key="1">
    <citation type="journal article" date="2014" name="Genome Announc.">
        <title>Draft Genome Sequence of Lutibaculum baratangense Strain AMV1T, Isolated from a Mud Volcano in Andamans, India.</title>
        <authorList>
            <person name="Singh A."/>
            <person name="Sreenivas A."/>
            <person name="Sathyanarayana Reddy G."/>
            <person name="Pinnaka A.K."/>
            <person name="Shivaji S."/>
        </authorList>
    </citation>
    <scope>NUCLEOTIDE SEQUENCE [LARGE SCALE GENOMIC DNA]</scope>
    <source>
        <strain evidence="6 7">AMV1</strain>
    </source>
</reference>
<evidence type="ECO:0000313" key="6">
    <source>
        <dbReference type="EMBL" id="ESR22901.1"/>
    </source>
</evidence>
<keyword evidence="3" id="KW-0862">Zinc</keyword>
<keyword evidence="4" id="KW-0456">Lyase</keyword>
<dbReference type="AlphaFoldDB" id="V4R9R9"/>
<dbReference type="Gene3D" id="3.90.1590.10">
    <property type="entry name" value="glutathione-dependent formaldehyde- activating enzyme (gfa)"/>
    <property type="match status" value="1"/>
</dbReference>
<dbReference type="InterPro" id="IPR006913">
    <property type="entry name" value="CENP-V/GFA"/>
</dbReference>
<comment type="similarity">
    <text evidence="1">Belongs to the Gfa family.</text>
</comment>
<dbReference type="GO" id="GO:0016846">
    <property type="term" value="F:carbon-sulfur lyase activity"/>
    <property type="evidence" value="ECO:0007669"/>
    <property type="project" value="InterPro"/>
</dbReference>
<dbReference type="PANTHER" id="PTHR33337:SF40">
    <property type="entry name" value="CENP-V_GFA DOMAIN-CONTAINING PROTEIN-RELATED"/>
    <property type="match status" value="1"/>
</dbReference>
<gene>
    <name evidence="6" type="ORF">N177_4038</name>
</gene>
<sequence length="110" mass="12049">MIACHCDSCRRQTGHHAAATAAPAEMIQIEGEEHLGEWRATGRAVRRFCRTCGSTLFWQAVGENMVSIMAGSLDLPTGLEISHHIFVAEKGDYYEITDDLPAFPGESKPS</sequence>
<comment type="caution">
    <text evidence="6">The sequence shown here is derived from an EMBL/GenBank/DDBJ whole genome shotgun (WGS) entry which is preliminary data.</text>
</comment>
<organism evidence="6 7">
    <name type="scientific">Lutibaculum baratangense AMV1</name>
    <dbReference type="NCBI Taxonomy" id="631454"/>
    <lineage>
        <taxon>Bacteria</taxon>
        <taxon>Pseudomonadati</taxon>
        <taxon>Pseudomonadota</taxon>
        <taxon>Alphaproteobacteria</taxon>
        <taxon>Hyphomicrobiales</taxon>
        <taxon>Tepidamorphaceae</taxon>
        <taxon>Lutibaculum</taxon>
    </lineage>
</organism>
<dbReference type="eggNOG" id="COG3791">
    <property type="taxonomic scope" value="Bacteria"/>
</dbReference>
<protein>
    <recommendedName>
        <fullName evidence="5">CENP-V/GFA domain-containing protein</fullName>
    </recommendedName>
</protein>
<dbReference type="SUPFAM" id="SSF51316">
    <property type="entry name" value="Mss4-like"/>
    <property type="match status" value="1"/>
</dbReference>
<dbReference type="STRING" id="631454.N177_4038"/>
<proteinExistence type="inferred from homology"/>
<evidence type="ECO:0000256" key="1">
    <source>
        <dbReference type="ARBA" id="ARBA00005495"/>
    </source>
</evidence>
<dbReference type="EMBL" id="AWXZ01000040">
    <property type="protein sequence ID" value="ESR22901.1"/>
    <property type="molecule type" value="Genomic_DNA"/>
</dbReference>
<dbReference type="PROSITE" id="PS51891">
    <property type="entry name" value="CENP_V_GFA"/>
    <property type="match status" value="1"/>
</dbReference>
<dbReference type="Pfam" id="PF04828">
    <property type="entry name" value="GFA"/>
    <property type="match status" value="1"/>
</dbReference>
<name>V4R9R9_9HYPH</name>
<dbReference type="PANTHER" id="PTHR33337">
    <property type="entry name" value="GFA DOMAIN-CONTAINING PROTEIN"/>
    <property type="match status" value="1"/>
</dbReference>
<evidence type="ECO:0000256" key="2">
    <source>
        <dbReference type="ARBA" id="ARBA00022723"/>
    </source>
</evidence>
<accession>V4R9R9</accession>
<dbReference type="GO" id="GO:0046872">
    <property type="term" value="F:metal ion binding"/>
    <property type="evidence" value="ECO:0007669"/>
    <property type="project" value="UniProtKB-KW"/>
</dbReference>
<dbReference type="Proteomes" id="UP000017819">
    <property type="component" value="Unassembled WGS sequence"/>
</dbReference>
<feature type="domain" description="CENP-V/GFA" evidence="5">
    <location>
        <begin position="1"/>
        <end position="95"/>
    </location>
</feature>